<reference evidence="2" key="1">
    <citation type="submission" date="2025-08" db="UniProtKB">
        <authorList>
            <consortium name="Ensembl"/>
        </authorList>
    </citation>
    <scope>IDENTIFICATION</scope>
</reference>
<keyword evidence="1" id="KW-1133">Transmembrane helix</keyword>
<dbReference type="GO" id="GO:0020037">
    <property type="term" value="F:heme binding"/>
    <property type="evidence" value="ECO:0007669"/>
    <property type="project" value="InterPro"/>
</dbReference>
<protein>
    <submittedName>
        <fullName evidence="2">Uncharacterized protein</fullName>
    </submittedName>
</protein>
<keyword evidence="1" id="KW-0472">Membrane</keyword>
<reference evidence="2" key="2">
    <citation type="submission" date="2025-09" db="UniProtKB">
        <authorList>
            <consortium name="Ensembl"/>
        </authorList>
    </citation>
    <scope>IDENTIFICATION</scope>
</reference>
<keyword evidence="3" id="KW-1185">Reference proteome</keyword>
<keyword evidence="1" id="KW-0812">Transmembrane</keyword>
<sequence>MDLYTTVILGGLVLFLLWLFTMKNGKLPPGPLALPIVGNILLINKHAMVTYGLFFIFHFNNTRIYVIFRFAQTLHPHHTQRLWHGPQNHGDVDTGGEPAPDSTHWYTQRYCMHAVFPSRG</sequence>
<dbReference type="Ensembl" id="ENSNMLT00000017799.1">
    <property type="protein sequence ID" value="ENSNMLP00000015839.1"/>
    <property type="gene ID" value="ENSNMLG00000010471.1"/>
</dbReference>
<organism evidence="2 3">
    <name type="scientific">Neogobius melanostomus</name>
    <name type="common">round goby</name>
    <dbReference type="NCBI Taxonomy" id="47308"/>
    <lineage>
        <taxon>Eukaryota</taxon>
        <taxon>Metazoa</taxon>
        <taxon>Chordata</taxon>
        <taxon>Craniata</taxon>
        <taxon>Vertebrata</taxon>
        <taxon>Euteleostomi</taxon>
        <taxon>Actinopterygii</taxon>
        <taxon>Neopterygii</taxon>
        <taxon>Teleostei</taxon>
        <taxon>Neoteleostei</taxon>
        <taxon>Acanthomorphata</taxon>
        <taxon>Gobiaria</taxon>
        <taxon>Gobiiformes</taxon>
        <taxon>Gobioidei</taxon>
        <taxon>Gobiidae</taxon>
        <taxon>Benthophilinae</taxon>
        <taxon>Neogobiini</taxon>
        <taxon>Neogobius</taxon>
    </lineage>
</organism>
<dbReference type="Proteomes" id="UP000694523">
    <property type="component" value="Unplaced"/>
</dbReference>
<evidence type="ECO:0000256" key="1">
    <source>
        <dbReference type="SAM" id="Phobius"/>
    </source>
</evidence>
<dbReference type="SUPFAM" id="SSF48264">
    <property type="entry name" value="Cytochrome P450"/>
    <property type="match status" value="1"/>
</dbReference>
<accession>A0A8C6T3T8</accession>
<dbReference type="GO" id="GO:0005506">
    <property type="term" value="F:iron ion binding"/>
    <property type="evidence" value="ECO:0007669"/>
    <property type="project" value="InterPro"/>
</dbReference>
<evidence type="ECO:0000313" key="2">
    <source>
        <dbReference type="Ensembl" id="ENSNMLP00000015839.1"/>
    </source>
</evidence>
<dbReference type="AlphaFoldDB" id="A0A8C6T3T8"/>
<feature type="transmembrane region" description="Helical" evidence="1">
    <location>
        <begin position="34"/>
        <end position="59"/>
    </location>
</feature>
<proteinExistence type="predicted"/>
<dbReference type="GO" id="GO:0004497">
    <property type="term" value="F:monooxygenase activity"/>
    <property type="evidence" value="ECO:0007669"/>
    <property type="project" value="InterPro"/>
</dbReference>
<feature type="transmembrane region" description="Helical" evidence="1">
    <location>
        <begin position="6"/>
        <end position="22"/>
    </location>
</feature>
<evidence type="ECO:0000313" key="3">
    <source>
        <dbReference type="Proteomes" id="UP000694523"/>
    </source>
</evidence>
<dbReference type="InterPro" id="IPR036396">
    <property type="entry name" value="Cyt_P450_sf"/>
</dbReference>
<name>A0A8C6T3T8_9GOBI</name>
<dbReference type="GO" id="GO:0016705">
    <property type="term" value="F:oxidoreductase activity, acting on paired donors, with incorporation or reduction of molecular oxygen"/>
    <property type="evidence" value="ECO:0007669"/>
    <property type="project" value="InterPro"/>
</dbReference>